<accession>A0A8E2JND3</accession>
<comment type="subcellular location">
    <subcellularLocation>
        <location evidence="1">Membrane</location>
        <topology evidence="1">Multi-pass membrane protein</topology>
    </subcellularLocation>
</comment>
<sequence>MATTTPKGPDTNEGPRYLISIGILTAIALCLFTARIYNRVRPANQLSWDDYTIIIAEILSLSTFFTAIAAVAYGWGHLSSYVPQHRSTTAYKCLFAMEFFWMIAIALVRISGASSLLRYITSGPLRVVLWALIGVQVIITCGWIVVTLFNCHPLRSFWEPVEVVSCWPRKYTIVYGWVSAAGFFTLIDFTLAIMPLKFIWNLHRPARERILISTLMATGLLATAMAGVKMTTFNAVYLGDPLSATVWPSMLAQMEELVGIIGVCMPCLKSPAERVLRRMGVLSDRFTQSISLPSFVA</sequence>
<dbReference type="PANTHER" id="PTHR33048">
    <property type="entry name" value="PTH11-LIKE INTEGRAL MEMBRANE PROTEIN (AFU_ORTHOLOGUE AFUA_5G11245)"/>
    <property type="match status" value="1"/>
</dbReference>
<keyword evidence="9" id="KW-1185">Reference proteome</keyword>
<feature type="domain" description="Rhodopsin" evidence="7">
    <location>
        <begin position="34"/>
        <end position="273"/>
    </location>
</feature>
<evidence type="ECO:0000256" key="2">
    <source>
        <dbReference type="ARBA" id="ARBA00022692"/>
    </source>
</evidence>
<feature type="transmembrane region" description="Helical" evidence="6">
    <location>
        <begin position="58"/>
        <end position="79"/>
    </location>
</feature>
<evidence type="ECO:0000256" key="1">
    <source>
        <dbReference type="ARBA" id="ARBA00004141"/>
    </source>
</evidence>
<evidence type="ECO:0000256" key="6">
    <source>
        <dbReference type="SAM" id="Phobius"/>
    </source>
</evidence>
<evidence type="ECO:0000313" key="8">
    <source>
        <dbReference type="EMBL" id="OCL03094.1"/>
    </source>
</evidence>
<feature type="transmembrane region" description="Helical" evidence="6">
    <location>
        <begin position="17"/>
        <end position="37"/>
    </location>
</feature>
<feature type="transmembrane region" description="Helical" evidence="6">
    <location>
        <begin position="210"/>
        <end position="230"/>
    </location>
</feature>
<evidence type="ECO:0000256" key="5">
    <source>
        <dbReference type="ARBA" id="ARBA00038359"/>
    </source>
</evidence>
<comment type="similarity">
    <text evidence="5">Belongs to the SAT4 family.</text>
</comment>
<evidence type="ECO:0000259" key="7">
    <source>
        <dbReference type="Pfam" id="PF20684"/>
    </source>
</evidence>
<evidence type="ECO:0000313" key="9">
    <source>
        <dbReference type="Proteomes" id="UP000250140"/>
    </source>
</evidence>
<evidence type="ECO:0000256" key="3">
    <source>
        <dbReference type="ARBA" id="ARBA00022989"/>
    </source>
</evidence>
<dbReference type="Pfam" id="PF20684">
    <property type="entry name" value="Fung_rhodopsin"/>
    <property type="match status" value="1"/>
</dbReference>
<feature type="transmembrane region" description="Helical" evidence="6">
    <location>
        <begin position="174"/>
        <end position="198"/>
    </location>
</feature>
<dbReference type="GO" id="GO:0016020">
    <property type="term" value="C:membrane"/>
    <property type="evidence" value="ECO:0007669"/>
    <property type="project" value="UniProtKB-SubCell"/>
</dbReference>
<organism evidence="8 9">
    <name type="scientific">Glonium stellatum</name>
    <dbReference type="NCBI Taxonomy" id="574774"/>
    <lineage>
        <taxon>Eukaryota</taxon>
        <taxon>Fungi</taxon>
        <taxon>Dikarya</taxon>
        <taxon>Ascomycota</taxon>
        <taxon>Pezizomycotina</taxon>
        <taxon>Dothideomycetes</taxon>
        <taxon>Pleosporomycetidae</taxon>
        <taxon>Gloniales</taxon>
        <taxon>Gloniaceae</taxon>
        <taxon>Glonium</taxon>
    </lineage>
</organism>
<feature type="transmembrane region" description="Helical" evidence="6">
    <location>
        <begin position="99"/>
        <end position="120"/>
    </location>
</feature>
<reference evidence="8 9" key="1">
    <citation type="journal article" date="2016" name="Nat. Commun.">
        <title>Ectomycorrhizal ecology is imprinted in the genome of the dominant symbiotic fungus Cenococcum geophilum.</title>
        <authorList>
            <consortium name="DOE Joint Genome Institute"/>
            <person name="Peter M."/>
            <person name="Kohler A."/>
            <person name="Ohm R.A."/>
            <person name="Kuo A."/>
            <person name="Krutzmann J."/>
            <person name="Morin E."/>
            <person name="Arend M."/>
            <person name="Barry K.W."/>
            <person name="Binder M."/>
            <person name="Choi C."/>
            <person name="Clum A."/>
            <person name="Copeland A."/>
            <person name="Grisel N."/>
            <person name="Haridas S."/>
            <person name="Kipfer T."/>
            <person name="LaButti K."/>
            <person name="Lindquist E."/>
            <person name="Lipzen A."/>
            <person name="Maire R."/>
            <person name="Meier B."/>
            <person name="Mihaltcheva S."/>
            <person name="Molinier V."/>
            <person name="Murat C."/>
            <person name="Poggeler S."/>
            <person name="Quandt C.A."/>
            <person name="Sperisen C."/>
            <person name="Tritt A."/>
            <person name="Tisserant E."/>
            <person name="Crous P.W."/>
            <person name="Henrissat B."/>
            <person name="Nehls U."/>
            <person name="Egli S."/>
            <person name="Spatafora J.W."/>
            <person name="Grigoriev I.V."/>
            <person name="Martin F.M."/>
        </authorList>
    </citation>
    <scope>NUCLEOTIDE SEQUENCE [LARGE SCALE GENOMIC DNA]</scope>
    <source>
        <strain evidence="8 9">CBS 207.34</strain>
    </source>
</reference>
<dbReference type="Proteomes" id="UP000250140">
    <property type="component" value="Unassembled WGS sequence"/>
</dbReference>
<dbReference type="EMBL" id="KV750809">
    <property type="protein sequence ID" value="OCL03094.1"/>
    <property type="molecule type" value="Genomic_DNA"/>
</dbReference>
<feature type="non-terminal residue" evidence="8">
    <location>
        <position position="1"/>
    </location>
</feature>
<name>A0A8E2JND3_9PEZI</name>
<gene>
    <name evidence="8" type="ORF">AOQ84DRAFT_348256</name>
</gene>
<feature type="transmembrane region" description="Helical" evidence="6">
    <location>
        <begin position="127"/>
        <end position="149"/>
    </location>
</feature>
<keyword evidence="3 6" id="KW-1133">Transmembrane helix</keyword>
<protein>
    <recommendedName>
        <fullName evidence="7">Rhodopsin domain-containing protein</fullName>
    </recommendedName>
</protein>
<dbReference type="OrthoDB" id="5278984at2759"/>
<dbReference type="InterPro" id="IPR049326">
    <property type="entry name" value="Rhodopsin_dom_fungi"/>
</dbReference>
<evidence type="ECO:0000256" key="4">
    <source>
        <dbReference type="ARBA" id="ARBA00023136"/>
    </source>
</evidence>
<proteinExistence type="inferred from homology"/>
<dbReference type="AlphaFoldDB" id="A0A8E2JND3"/>
<dbReference type="PANTHER" id="PTHR33048:SF129">
    <property type="entry name" value="INTEGRAL MEMBRANE PROTEIN-RELATED"/>
    <property type="match status" value="1"/>
</dbReference>
<dbReference type="InterPro" id="IPR052337">
    <property type="entry name" value="SAT4-like"/>
</dbReference>
<keyword evidence="2 6" id="KW-0812">Transmembrane</keyword>
<keyword evidence="4 6" id="KW-0472">Membrane</keyword>